<dbReference type="Pfam" id="PF18939">
    <property type="entry name" value="DUF5686"/>
    <property type="match status" value="1"/>
</dbReference>
<dbReference type="Pfam" id="PF13715">
    <property type="entry name" value="CarbopepD_reg_2"/>
    <property type="match status" value="1"/>
</dbReference>
<dbReference type="AlphaFoldDB" id="A0A0S2HWZ9"/>
<accession>A0A0S2HWZ9</accession>
<dbReference type="EMBL" id="CP013118">
    <property type="protein sequence ID" value="ALO14543.1"/>
    <property type="molecule type" value="Genomic_DNA"/>
</dbReference>
<organism evidence="1 2">
    <name type="scientific">Salinivirga cyanobacteriivorans</name>
    <dbReference type="NCBI Taxonomy" id="1307839"/>
    <lineage>
        <taxon>Bacteria</taxon>
        <taxon>Pseudomonadati</taxon>
        <taxon>Bacteroidota</taxon>
        <taxon>Bacteroidia</taxon>
        <taxon>Bacteroidales</taxon>
        <taxon>Salinivirgaceae</taxon>
        <taxon>Salinivirga</taxon>
    </lineage>
</organism>
<evidence type="ECO:0000313" key="2">
    <source>
        <dbReference type="Proteomes" id="UP000064893"/>
    </source>
</evidence>
<dbReference type="RefSeq" id="WP_057952082.1">
    <property type="nucleotide sequence ID" value="NZ_CP013118.1"/>
</dbReference>
<gene>
    <name evidence="1" type="ORF">L21SP5_00873</name>
</gene>
<dbReference type="KEGG" id="blq:L21SP5_00873"/>
<dbReference type="Proteomes" id="UP000064893">
    <property type="component" value="Chromosome"/>
</dbReference>
<keyword evidence="2" id="KW-1185">Reference proteome</keyword>
<dbReference type="STRING" id="1307839.L21SP5_00873"/>
<evidence type="ECO:0000313" key="1">
    <source>
        <dbReference type="EMBL" id="ALO14543.1"/>
    </source>
</evidence>
<sequence>MFQLPKLLIVWTFLLLCFITPVIGQIQVQGTINDNYGNPVSYATLTISDNNKGTVSDINGRYKISLSKPDTLHVFYLGLQPKSFFVDTSGIYNIKLAEKSFKLDEVVVFPGINPADTIMQKVIARRSEHDPMNLPSFKYTAYNKFYIALNRDTLEYFSSRGKLGGSAGNLVKMAKKSNLFVSEAISEKYYKAPGKMRENVLTTNISGFRNPAFAVLGSQLHSLSCYDDFFNIGTIKYVNPVSPNAEKKYFFLIKDTLTAARGHNIYLITFRPKAGTSFSAMYGMIYVDGYDYAVRKLVAQPTTQSSQIGITVRQEYDKLEGKYWFPTRLQSRINFTDKVIDSLPPFPIMIGYASTSIMNPRVGVKIPKSILRRQFEFSYAPDVTVTNDSLLQQYRSDSLTPQDLYTFKLMDTLQREIPFFRWMNDLPLLLATGELPLGYFTLNLKESIGFNLQERWRYGLSLMTSYKVLNWIRIGGKFIRSHEEGDWRYAARAHLNPLRNGVLRLKYQYQDETSEKGAYAFYNPYRLGMYNLRSFVLPALNYVQGHQAALEVEYPRYVNLRAKGYMEKYSLSHTATDTLFGDFNRSAIRFDLRYAPGEKLGNLGKYRIREGAGGPVFNLSYERGLAVNDGDVKYERFLGRFSYNLPTRFAGTFRIMGNAGMVTENIPLELAFNGHGSGKLHFYEPGVFQTMPVYSYFHTRFVNGFMQHYLPIHSHQKNIMFSLTTQLGVLYGDSRDSRISKISSQAQRGYYEAGLMGGLMNPEWGQIILGAFYNFGEYAQNDELKNIYLVIGLTTALDW</sequence>
<reference evidence="1 2" key="1">
    <citation type="submission" date="2015-11" db="EMBL/GenBank/DDBJ databases">
        <title>Description and complete genome sequence of a novel strain predominating in hypersaline microbial mats and representing a new family of the Bacteriodetes phylum.</title>
        <authorList>
            <person name="Spring S."/>
            <person name="Bunk B."/>
            <person name="Sproer C."/>
            <person name="Klenk H.-P."/>
        </authorList>
    </citation>
    <scope>NUCLEOTIDE SEQUENCE [LARGE SCALE GENOMIC DNA]</scope>
    <source>
        <strain evidence="1 2">L21-Spi-D4</strain>
    </source>
</reference>
<dbReference type="OrthoDB" id="9805121at2"/>
<dbReference type="InterPro" id="IPR008969">
    <property type="entry name" value="CarboxyPept-like_regulatory"/>
</dbReference>
<dbReference type="InterPro" id="IPR043741">
    <property type="entry name" value="DUF5686"/>
</dbReference>
<protein>
    <submittedName>
        <fullName evidence="1">TonB-linked outer membrane protein, SusC/RagA family</fullName>
    </submittedName>
</protein>
<dbReference type="SUPFAM" id="SSF49464">
    <property type="entry name" value="Carboxypeptidase regulatory domain-like"/>
    <property type="match status" value="1"/>
</dbReference>
<proteinExistence type="predicted"/>
<name>A0A0S2HWZ9_9BACT</name>